<protein>
    <submittedName>
        <fullName evidence="1">Uncharacterized protein</fullName>
    </submittedName>
</protein>
<dbReference type="AlphaFoldDB" id="A0A0F9L9W8"/>
<evidence type="ECO:0000313" key="1">
    <source>
        <dbReference type="EMBL" id="KKM24410.1"/>
    </source>
</evidence>
<reference evidence="1" key="1">
    <citation type="journal article" date="2015" name="Nature">
        <title>Complex archaea that bridge the gap between prokaryotes and eukaryotes.</title>
        <authorList>
            <person name="Spang A."/>
            <person name="Saw J.H."/>
            <person name="Jorgensen S.L."/>
            <person name="Zaremba-Niedzwiedzka K."/>
            <person name="Martijn J."/>
            <person name="Lind A.E."/>
            <person name="van Eijk R."/>
            <person name="Schleper C."/>
            <person name="Guy L."/>
            <person name="Ettema T.J."/>
        </authorList>
    </citation>
    <scope>NUCLEOTIDE SEQUENCE</scope>
</reference>
<organism evidence="1">
    <name type="scientific">marine sediment metagenome</name>
    <dbReference type="NCBI Taxonomy" id="412755"/>
    <lineage>
        <taxon>unclassified sequences</taxon>
        <taxon>metagenomes</taxon>
        <taxon>ecological metagenomes</taxon>
    </lineage>
</organism>
<dbReference type="EMBL" id="LAZR01012929">
    <property type="protein sequence ID" value="KKM24410.1"/>
    <property type="molecule type" value="Genomic_DNA"/>
</dbReference>
<sequence>MKKLLKQVVVDRKEGLVLDQHQIMMIKSDWLRLYGTGGCDHYPYINEQEMTNDLLGVLEIASFTPIEGATKDFLEAAAGVLAVAMHTAVQNKKIVELYKATEESNRILQTRQKELDSANEEL</sequence>
<proteinExistence type="predicted"/>
<name>A0A0F9L9W8_9ZZZZ</name>
<feature type="non-terminal residue" evidence="1">
    <location>
        <position position="122"/>
    </location>
</feature>
<accession>A0A0F9L9W8</accession>
<gene>
    <name evidence="1" type="ORF">LCGC14_1605320</name>
</gene>
<comment type="caution">
    <text evidence="1">The sequence shown here is derived from an EMBL/GenBank/DDBJ whole genome shotgun (WGS) entry which is preliminary data.</text>
</comment>